<proteinExistence type="predicted"/>
<evidence type="ECO:0000313" key="3">
    <source>
        <dbReference type="EMBL" id="KAK2663575.1"/>
    </source>
</evidence>
<feature type="signal peptide" evidence="2">
    <location>
        <begin position="1"/>
        <end position="33"/>
    </location>
</feature>
<feature type="region of interest" description="Disordered" evidence="1">
    <location>
        <begin position="37"/>
        <end position="82"/>
    </location>
</feature>
<dbReference type="EMBL" id="JANJYI010000001">
    <property type="protein sequence ID" value="KAK2663575.1"/>
    <property type="molecule type" value="Genomic_DNA"/>
</dbReference>
<accession>A0AAD9XQJ3</accession>
<protein>
    <submittedName>
        <fullName evidence="3">Uncharacterized protein</fullName>
    </submittedName>
</protein>
<keyword evidence="4" id="KW-1185">Reference proteome</keyword>
<feature type="chain" id="PRO_5042098564" evidence="2">
    <location>
        <begin position="34"/>
        <end position="185"/>
    </location>
</feature>
<reference evidence="3" key="1">
    <citation type="journal article" date="2023" name="Plant J.">
        <title>Genome sequences and population genomics provide insights into the demographic history, inbreeding, and mutation load of two 'living fossil' tree species of Dipteronia.</title>
        <authorList>
            <person name="Feng Y."/>
            <person name="Comes H.P."/>
            <person name="Chen J."/>
            <person name="Zhu S."/>
            <person name="Lu R."/>
            <person name="Zhang X."/>
            <person name="Li P."/>
            <person name="Qiu J."/>
            <person name="Olsen K.M."/>
            <person name="Qiu Y."/>
        </authorList>
    </citation>
    <scope>NUCLEOTIDE SEQUENCE</scope>
    <source>
        <strain evidence="3">KIB01</strain>
    </source>
</reference>
<name>A0AAD9XQJ3_9ROSI</name>
<organism evidence="3 4">
    <name type="scientific">Dipteronia dyeriana</name>
    <dbReference type="NCBI Taxonomy" id="168575"/>
    <lineage>
        <taxon>Eukaryota</taxon>
        <taxon>Viridiplantae</taxon>
        <taxon>Streptophyta</taxon>
        <taxon>Embryophyta</taxon>
        <taxon>Tracheophyta</taxon>
        <taxon>Spermatophyta</taxon>
        <taxon>Magnoliopsida</taxon>
        <taxon>eudicotyledons</taxon>
        <taxon>Gunneridae</taxon>
        <taxon>Pentapetalae</taxon>
        <taxon>rosids</taxon>
        <taxon>malvids</taxon>
        <taxon>Sapindales</taxon>
        <taxon>Sapindaceae</taxon>
        <taxon>Hippocastanoideae</taxon>
        <taxon>Acereae</taxon>
        <taxon>Dipteronia</taxon>
    </lineage>
</organism>
<evidence type="ECO:0000256" key="1">
    <source>
        <dbReference type="SAM" id="MobiDB-lite"/>
    </source>
</evidence>
<dbReference type="Proteomes" id="UP001280121">
    <property type="component" value="Unassembled WGS sequence"/>
</dbReference>
<sequence length="185" mass="20074">MVGPSSPEHGSGAPKRLTLGFLMSLMAVCAKHATRVSSKLKAMPGPIKSSLKHKYSHKDSSNHKTSSSSSPINHPPPKSPLRALPKELITTLSNKAITFMHNKKIIDDGKDGSHGQDGKDFGDGGVWQRSILMGDKCQPLDFSGVIYYDSTGNQLDEVPLRSPRASPLPGYLARRAETKHSFDQN</sequence>
<dbReference type="PANTHER" id="PTHR33237">
    <property type="entry name" value="F2P16.13 PROTEIN-RELATED"/>
    <property type="match status" value="1"/>
</dbReference>
<comment type="caution">
    <text evidence="3">The sequence shown here is derived from an EMBL/GenBank/DDBJ whole genome shotgun (WGS) entry which is preliminary data.</text>
</comment>
<feature type="compositionally biased region" description="Basic and acidic residues" evidence="1">
    <location>
        <begin position="174"/>
        <end position="185"/>
    </location>
</feature>
<gene>
    <name evidence="3" type="ORF">Ddye_002149</name>
</gene>
<feature type="region of interest" description="Disordered" evidence="1">
    <location>
        <begin position="155"/>
        <end position="185"/>
    </location>
</feature>
<evidence type="ECO:0000256" key="2">
    <source>
        <dbReference type="SAM" id="SignalP"/>
    </source>
</evidence>
<feature type="compositionally biased region" description="Low complexity" evidence="1">
    <location>
        <begin position="63"/>
        <end position="72"/>
    </location>
</feature>
<dbReference type="AlphaFoldDB" id="A0AAD9XQJ3"/>
<keyword evidence="2" id="KW-0732">Signal</keyword>
<evidence type="ECO:0000313" key="4">
    <source>
        <dbReference type="Proteomes" id="UP001280121"/>
    </source>
</evidence>
<dbReference type="PANTHER" id="PTHR33237:SF46">
    <property type="entry name" value="OS01G0606100 PROTEIN"/>
    <property type="match status" value="1"/>
</dbReference>